<feature type="transmembrane region" description="Helical" evidence="1">
    <location>
        <begin position="168"/>
        <end position="189"/>
    </location>
</feature>
<sequence>MTQYFLPAAVLCELIALLTGSHLLSLVAGSIFLVYFLPRLGRLEGYARYLMLVTVTMLTGFLLTDRLSGPQLAEAATAAAFYGAFLGSLGTMQCLVRRFEVLRRIHDVLLGGKPAWLYPKYVLTSCSVASVLNFGVMNLLCGALSETLSQRGITGTARLRWLRSVLSSTLRGFALVPLIAPTSVAVAIITREVPSLSWVQILPFSATAAVVFIGVGWLLEYRRFSQVSAERTLMRGWPAGTGRLVAVIAIVFALMALLVLTTPLNVSRAAMLSVPTVTFLYMWLTDRGLVAVAGEVADSVAGLHNEICIFAASAALGVALSAQVPPEVLSQLLDGRASLFILAACSMLILPLLATVGIAPITVLSFLAGLLSQFAASGLEPLLVAVALVIGFSLAMMLSPFGPSVMLLSRFGQLSRWVVAFGWNGVFALTSIPLMLLLLWVWLPWAA</sequence>
<dbReference type="RefSeq" id="WP_004579188.1">
    <property type="nucleotide sequence ID" value="NZ_AP028878.1"/>
</dbReference>
<dbReference type="STRING" id="626887.J057_06061"/>
<evidence type="ECO:0000313" key="2">
    <source>
        <dbReference type="EMBL" id="ENO14891.1"/>
    </source>
</evidence>
<keyword evidence="3" id="KW-1185">Reference proteome</keyword>
<feature type="transmembrane region" description="Helical" evidence="1">
    <location>
        <begin position="421"/>
        <end position="443"/>
    </location>
</feature>
<feature type="transmembrane region" description="Helical" evidence="1">
    <location>
        <begin position="75"/>
        <end position="96"/>
    </location>
</feature>
<keyword evidence="1" id="KW-1133">Transmembrane helix</keyword>
<feature type="transmembrane region" description="Helical" evidence="1">
    <location>
        <begin position="46"/>
        <end position="63"/>
    </location>
</feature>
<feature type="transmembrane region" description="Helical" evidence="1">
    <location>
        <begin position="240"/>
        <end position="260"/>
    </location>
</feature>
<gene>
    <name evidence="2" type="ORF">J057_06061</name>
</gene>
<dbReference type="PATRIC" id="fig|626887.3.peg.1210"/>
<feature type="transmembrane region" description="Helical" evidence="1">
    <location>
        <begin position="14"/>
        <end position="37"/>
    </location>
</feature>
<feature type="transmembrane region" description="Helical" evidence="1">
    <location>
        <begin position="340"/>
        <end position="370"/>
    </location>
</feature>
<reference evidence="2 3" key="1">
    <citation type="journal article" date="2013" name="Genome Announc.">
        <title>Genome Sequence of the Polycyclic Aromatic Hydrocarbon-Degrading Bacterium Strain Marinobacter nanhaiticus D15-8WT.</title>
        <authorList>
            <person name="Cui Z."/>
            <person name="Gao W."/>
            <person name="Li Q."/>
            <person name="Xu G."/>
            <person name="Zheng L."/>
        </authorList>
    </citation>
    <scope>NUCLEOTIDE SEQUENCE [LARGE SCALE GENOMIC DNA]</scope>
    <source>
        <strain evidence="2 3">D15-8W</strain>
    </source>
</reference>
<dbReference type="OrthoDB" id="7025449at2"/>
<proteinExistence type="predicted"/>
<keyword evidence="1" id="KW-0472">Membrane</keyword>
<dbReference type="HOGENOM" id="CLU_046403_0_0_6"/>
<name>N6WTP8_9GAMM</name>
<protein>
    <recommendedName>
        <fullName evidence="4">SLC13 family permease</fullName>
    </recommendedName>
</protein>
<comment type="caution">
    <text evidence="2">The sequence shown here is derived from an EMBL/GenBank/DDBJ whole genome shotgun (WGS) entry which is preliminary data.</text>
</comment>
<organism evidence="2 3">
    <name type="scientific">Marinobacter nanhaiticus D15-8W</name>
    <dbReference type="NCBI Taxonomy" id="626887"/>
    <lineage>
        <taxon>Bacteria</taxon>
        <taxon>Pseudomonadati</taxon>
        <taxon>Pseudomonadota</taxon>
        <taxon>Gammaproteobacteria</taxon>
        <taxon>Pseudomonadales</taxon>
        <taxon>Marinobacteraceae</taxon>
        <taxon>Marinobacter</taxon>
    </lineage>
</organism>
<dbReference type="Proteomes" id="UP000013165">
    <property type="component" value="Unassembled WGS sequence"/>
</dbReference>
<evidence type="ECO:0000313" key="3">
    <source>
        <dbReference type="Proteomes" id="UP000013165"/>
    </source>
</evidence>
<feature type="transmembrane region" description="Helical" evidence="1">
    <location>
        <begin position="382"/>
        <end position="401"/>
    </location>
</feature>
<accession>N6WTP8</accession>
<evidence type="ECO:0008006" key="4">
    <source>
        <dbReference type="Google" id="ProtNLM"/>
    </source>
</evidence>
<feature type="transmembrane region" description="Helical" evidence="1">
    <location>
        <begin position="201"/>
        <end position="219"/>
    </location>
</feature>
<dbReference type="eggNOG" id="COG4590">
    <property type="taxonomic scope" value="Bacteria"/>
</dbReference>
<evidence type="ECO:0000256" key="1">
    <source>
        <dbReference type="SAM" id="Phobius"/>
    </source>
</evidence>
<dbReference type="EMBL" id="APLQ01000011">
    <property type="protein sequence ID" value="ENO14891.1"/>
    <property type="molecule type" value="Genomic_DNA"/>
</dbReference>
<dbReference type="AlphaFoldDB" id="N6WTP8"/>
<keyword evidence="1" id="KW-0812">Transmembrane</keyword>